<comment type="cofactor">
    <cofactor evidence="1">
        <name>pyridoxal 5'-phosphate</name>
        <dbReference type="ChEBI" id="CHEBI:597326"/>
    </cofactor>
</comment>
<dbReference type="NCBIfam" id="TIGR01885">
    <property type="entry name" value="Orn_aminotrans"/>
    <property type="match status" value="1"/>
</dbReference>
<keyword evidence="5 9" id="KW-0808">Transferase</keyword>
<dbReference type="AlphaFoldDB" id="A0A081C6L5"/>
<dbReference type="HOGENOM" id="CLU_016922_10_3_0"/>
<dbReference type="InterPro" id="IPR050103">
    <property type="entry name" value="Class-III_PLP-dep_AT"/>
</dbReference>
<accession>A0A081C6L5</accession>
<evidence type="ECO:0000256" key="3">
    <source>
        <dbReference type="ARBA" id="ARBA00012924"/>
    </source>
</evidence>
<keyword evidence="10" id="KW-1185">Reference proteome</keyword>
<dbReference type="GO" id="GO:0042802">
    <property type="term" value="F:identical protein binding"/>
    <property type="evidence" value="ECO:0007669"/>
    <property type="project" value="TreeGrafter"/>
</dbReference>
<dbReference type="Gene3D" id="3.40.640.10">
    <property type="entry name" value="Type I PLP-dependent aspartate aminotransferase-like (Major domain)"/>
    <property type="match status" value="1"/>
</dbReference>
<dbReference type="Gene3D" id="3.90.1150.10">
    <property type="entry name" value="Aspartate Aminotransferase, domain 1"/>
    <property type="match status" value="1"/>
</dbReference>
<comment type="similarity">
    <text evidence="8">Belongs to the class-III pyridoxal-phosphate-dependent aminotransferase family.</text>
</comment>
<reference evidence="9" key="1">
    <citation type="journal article" date="2015" name="PeerJ">
        <title>First genomic representation of candidate bacterial phylum KSB3 points to enhanced environmental sensing as a trigger of wastewater bulking.</title>
        <authorList>
            <person name="Sekiguchi Y."/>
            <person name="Ohashi A."/>
            <person name="Parks D.H."/>
            <person name="Yamauchi T."/>
            <person name="Tyson G.W."/>
            <person name="Hugenholtz P."/>
        </authorList>
    </citation>
    <scope>NUCLEOTIDE SEQUENCE [LARGE SCALE GENOMIC DNA]</scope>
</reference>
<dbReference type="eggNOG" id="COG4992">
    <property type="taxonomic scope" value="Bacteria"/>
</dbReference>
<gene>
    <name evidence="9" type="ORF">U27_00111</name>
</gene>
<proteinExistence type="inferred from homology"/>
<dbReference type="EC" id="2.6.1.13" evidence="3"/>
<evidence type="ECO:0000256" key="1">
    <source>
        <dbReference type="ARBA" id="ARBA00001933"/>
    </source>
</evidence>
<evidence type="ECO:0000256" key="4">
    <source>
        <dbReference type="ARBA" id="ARBA00022576"/>
    </source>
</evidence>
<dbReference type="PIRSF" id="PIRSF000521">
    <property type="entry name" value="Transaminase_4ab_Lys_Orn"/>
    <property type="match status" value="1"/>
</dbReference>
<protein>
    <recommendedName>
        <fullName evidence="3">ornithine aminotransferase</fullName>
        <ecNumber evidence="3">2.6.1.13</ecNumber>
    </recommendedName>
    <alternativeName>
        <fullName evidence="7">Ornithine--oxo-acid aminotransferase</fullName>
    </alternativeName>
</protein>
<keyword evidence="4 9" id="KW-0032">Aminotransferase</keyword>
<dbReference type="GO" id="GO:0055129">
    <property type="term" value="P:L-proline biosynthetic process"/>
    <property type="evidence" value="ECO:0007669"/>
    <property type="project" value="UniProtKB-UniPathway"/>
</dbReference>
<evidence type="ECO:0000256" key="7">
    <source>
        <dbReference type="ARBA" id="ARBA00030587"/>
    </source>
</evidence>
<evidence type="ECO:0000256" key="2">
    <source>
        <dbReference type="ARBA" id="ARBA00004998"/>
    </source>
</evidence>
<dbReference type="Pfam" id="PF00202">
    <property type="entry name" value="Aminotran_3"/>
    <property type="match status" value="1"/>
</dbReference>
<dbReference type="InterPro" id="IPR005814">
    <property type="entry name" value="Aminotrans_3"/>
</dbReference>
<dbReference type="PANTHER" id="PTHR11986">
    <property type="entry name" value="AMINOTRANSFERASE CLASS III"/>
    <property type="match status" value="1"/>
</dbReference>
<dbReference type="Proteomes" id="UP000030661">
    <property type="component" value="Unassembled WGS sequence"/>
</dbReference>
<sequence length="405" mass="44526">MTELERVQQLMDKYAARNYAPLPVNIVEAQGCWVWTEPGRQDAHKYLDCLSSYGALNQGYNHPRIVGAALRQIATGVTVTSRAFLNSPMADLCQLLSQVCGKEKVLLMNTGAEAVESAIKVARKWGYKVKGVADNQAKIIISADNFHGRTIAIVGFSTEAQYRDGFGPFAPGFEIIPYGDIKALKNAIDENTVAFMTEPGQGEAGVIFPPEGFLKQAYNVCKDNNVLFIADCIQSGFGRTGKMFACDWENVTPDMYILAKAMGGGYPISAVVADDNVMSVLKPGDHGSTFGGNPFCSAVALEAIKVVIDEKLPENSQKMGQYFLEELRKIKSPYVKEYRGKGLWIGIELTEKAGGARRFCEKLQKEHHILCKETHHHIIRIAPPLIITKQEVDWAITGFKAVLSA</sequence>
<dbReference type="InterPro" id="IPR015424">
    <property type="entry name" value="PyrdxlP-dep_Trfase"/>
</dbReference>
<dbReference type="EMBL" id="DF820472">
    <property type="protein sequence ID" value="GAK60220.1"/>
    <property type="molecule type" value="Genomic_DNA"/>
</dbReference>
<dbReference type="FunFam" id="3.40.640.10:FF:000011">
    <property type="entry name" value="Ornithine aminotransferase"/>
    <property type="match status" value="1"/>
</dbReference>
<dbReference type="InterPro" id="IPR015422">
    <property type="entry name" value="PyrdxlP-dep_Trfase_small"/>
</dbReference>
<dbReference type="GO" id="GO:0004587">
    <property type="term" value="F:ornithine aminotransferase activity"/>
    <property type="evidence" value="ECO:0007669"/>
    <property type="project" value="UniProtKB-EC"/>
</dbReference>
<dbReference type="SUPFAM" id="SSF53383">
    <property type="entry name" value="PLP-dependent transferases"/>
    <property type="match status" value="1"/>
</dbReference>
<dbReference type="CDD" id="cd00610">
    <property type="entry name" value="OAT_like"/>
    <property type="match status" value="1"/>
</dbReference>
<comment type="pathway">
    <text evidence="2">Amino-acid biosynthesis; L-proline biosynthesis; L-glutamate 5-semialdehyde from L-ornithine: step 1/1.</text>
</comment>
<organism evidence="9">
    <name type="scientific">Vecturithrix granuli</name>
    <dbReference type="NCBI Taxonomy" id="1499967"/>
    <lineage>
        <taxon>Bacteria</taxon>
        <taxon>Candidatus Moduliflexota</taxon>
        <taxon>Candidatus Vecturitrichia</taxon>
        <taxon>Candidatus Vecturitrichales</taxon>
        <taxon>Candidatus Vecturitrichaceae</taxon>
        <taxon>Candidatus Vecturithrix</taxon>
    </lineage>
</organism>
<evidence type="ECO:0000256" key="5">
    <source>
        <dbReference type="ARBA" id="ARBA00022679"/>
    </source>
</evidence>
<name>A0A081C6L5_VECG1</name>
<dbReference type="GO" id="GO:0030170">
    <property type="term" value="F:pyridoxal phosphate binding"/>
    <property type="evidence" value="ECO:0007669"/>
    <property type="project" value="InterPro"/>
</dbReference>
<dbReference type="InterPro" id="IPR010164">
    <property type="entry name" value="Orn_aminotrans"/>
</dbReference>
<dbReference type="STRING" id="1499967.U27_00111"/>
<dbReference type="InterPro" id="IPR015421">
    <property type="entry name" value="PyrdxlP-dep_Trfase_major"/>
</dbReference>
<evidence type="ECO:0000256" key="8">
    <source>
        <dbReference type="RuleBase" id="RU003560"/>
    </source>
</evidence>
<evidence type="ECO:0000313" key="10">
    <source>
        <dbReference type="Proteomes" id="UP000030661"/>
    </source>
</evidence>
<evidence type="ECO:0000313" key="9">
    <source>
        <dbReference type="EMBL" id="GAK60220.1"/>
    </source>
</evidence>
<dbReference type="PANTHER" id="PTHR11986:SF18">
    <property type="entry name" value="ORNITHINE AMINOTRANSFERASE, MITOCHONDRIAL"/>
    <property type="match status" value="1"/>
</dbReference>
<dbReference type="UniPathway" id="UPA00098">
    <property type="reaction ID" value="UER00358"/>
</dbReference>
<keyword evidence="6 8" id="KW-0663">Pyridoxal phosphate</keyword>
<evidence type="ECO:0000256" key="6">
    <source>
        <dbReference type="ARBA" id="ARBA00022898"/>
    </source>
</evidence>